<feature type="transmembrane region" description="Helical" evidence="10">
    <location>
        <begin position="398"/>
        <end position="416"/>
    </location>
</feature>
<evidence type="ECO:0000313" key="11">
    <source>
        <dbReference type="EMBL" id="SVA14385.1"/>
    </source>
</evidence>
<organism evidence="11">
    <name type="scientific">marine metagenome</name>
    <dbReference type="NCBI Taxonomy" id="408172"/>
    <lineage>
        <taxon>unclassified sequences</taxon>
        <taxon>metagenomes</taxon>
        <taxon>ecological metagenomes</taxon>
    </lineage>
</organism>
<dbReference type="PIRSF" id="PIRSF006603">
    <property type="entry name" value="DinF"/>
    <property type="match status" value="1"/>
</dbReference>
<reference evidence="11" key="1">
    <citation type="submission" date="2018-05" db="EMBL/GenBank/DDBJ databases">
        <authorList>
            <person name="Lanie J.A."/>
            <person name="Ng W.-L."/>
            <person name="Kazmierczak K.M."/>
            <person name="Andrzejewski T.M."/>
            <person name="Davidsen T.M."/>
            <person name="Wayne K.J."/>
            <person name="Tettelin H."/>
            <person name="Glass J.I."/>
            <person name="Rusch D."/>
            <person name="Podicherti R."/>
            <person name="Tsui H.-C.T."/>
            <person name="Winkler M.E."/>
        </authorList>
    </citation>
    <scope>NUCLEOTIDE SEQUENCE</scope>
</reference>
<gene>
    <name evidence="11" type="ORF">METZ01_LOCUS67239</name>
</gene>
<dbReference type="EMBL" id="UINC01004445">
    <property type="protein sequence ID" value="SVA14385.1"/>
    <property type="molecule type" value="Genomic_DNA"/>
</dbReference>
<evidence type="ECO:0000256" key="2">
    <source>
        <dbReference type="ARBA" id="ARBA00022448"/>
    </source>
</evidence>
<evidence type="ECO:0000256" key="6">
    <source>
        <dbReference type="ARBA" id="ARBA00022989"/>
    </source>
</evidence>
<evidence type="ECO:0000256" key="5">
    <source>
        <dbReference type="ARBA" id="ARBA00022692"/>
    </source>
</evidence>
<protein>
    <recommendedName>
        <fullName evidence="9">Multidrug-efflux transporter</fullName>
    </recommendedName>
</protein>
<evidence type="ECO:0000256" key="9">
    <source>
        <dbReference type="ARBA" id="ARBA00031636"/>
    </source>
</evidence>
<keyword evidence="7" id="KW-0406">Ion transport</keyword>
<dbReference type="GO" id="GO:0015297">
    <property type="term" value="F:antiporter activity"/>
    <property type="evidence" value="ECO:0007669"/>
    <property type="project" value="UniProtKB-KW"/>
</dbReference>
<dbReference type="InterPro" id="IPR050222">
    <property type="entry name" value="MATE_MdtK"/>
</dbReference>
<feature type="transmembrane region" description="Helical" evidence="10">
    <location>
        <begin position="89"/>
        <end position="108"/>
    </location>
</feature>
<evidence type="ECO:0000256" key="4">
    <source>
        <dbReference type="ARBA" id="ARBA00022475"/>
    </source>
</evidence>
<dbReference type="PANTHER" id="PTHR43298:SF2">
    <property type="entry name" value="FMN_FAD EXPORTER YEEO-RELATED"/>
    <property type="match status" value="1"/>
</dbReference>
<keyword evidence="3" id="KW-0050">Antiport</keyword>
<dbReference type="GO" id="GO:0006811">
    <property type="term" value="P:monoatomic ion transport"/>
    <property type="evidence" value="ECO:0007669"/>
    <property type="project" value="UniProtKB-KW"/>
</dbReference>
<feature type="transmembrane region" description="Helical" evidence="10">
    <location>
        <begin position="160"/>
        <end position="184"/>
    </location>
</feature>
<keyword evidence="2" id="KW-0813">Transport</keyword>
<name>A0A381TE38_9ZZZZ</name>
<sequence>MNLSTYTKEFSYNLKLSIPVILGLLGHTLVGMIDNIMVGKLDPINLAAVSLGNSYIFIAMSIGIGFSAAITPIVAEAHSERNHSKLKTSFINGFLLCLMLGLVLYILVLLLKGTLTHLDQPEEVVELALPYLDIVAISLIPLLLFQALKQFTDGLSKTIFPMYATVLANIINVVINYILIFGMLGFPKLGIIGAAIGTLVSRIIMFVFLFYMLMNKRIIYEYMSDLKSFLYNKLMIKKILNLGLPTSLQMFFEVAVFTTAIWLSGLLGEIPQSANQIVLNISSMTFMVASGLSISAAIRAGNQKGLNNYIELKRISLSILLLGICFALFFALGIYFLRDYLPYIYIDISNQENYIENIALVKIASKLFIIVAVFQLFDSVQVIILGTLRGMQDVKIPTIIVFIAYWVVGFPISFILGDESSMAETGIWIGLLSGLTFSAVFLYLRFLYLTNKMINKIHKL</sequence>
<evidence type="ECO:0000256" key="8">
    <source>
        <dbReference type="ARBA" id="ARBA00023136"/>
    </source>
</evidence>
<keyword evidence="8 10" id="KW-0472">Membrane</keyword>
<feature type="transmembrane region" description="Helical" evidence="10">
    <location>
        <begin position="277"/>
        <end position="298"/>
    </location>
</feature>
<feature type="transmembrane region" description="Helical" evidence="10">
    <location>
        <begin position="128"/>
        <end position="148"/>
    </location>
</feature>
<dbReference type="CDD" id="cd13131">
    <property type="entry name" value="MATE_NorM_like"/>
    <property type="match status" value="1"/>
</dbReference>
<feature type="transmembrane region" description="Helical" evidence="10">
    <location>
        <begin position="357"/>
        <end position="377"/>
    </location>
</feature>
<feature type="transmembrane region" description="Helical" evidence="10">
    <location>
        <begin position="12"/>
        <end position="33"/>
    </location>
</feature>
<keyword evidence="6 10" id="KW-1133">Transmembrane helix</keyword>
<evidence type="ECO:0000256" key="3">
    <source>
        <dbReference type="ARBA" id="ARBA00022449"/>
    </source>
</evidence>
<dbReference type="AlphaFoldDB" id="A0A381TE38"/>
<feature type="transmembrane region" description="Helical" evidence="10">
    <location>
        <begin position="319"/>
        <end position="337"/>
    </location>
</feature>
<comment type="subcellular location">
    <subcellularLocation>
        <location evidence="1">Cell membrane</location>
        <topology evidence="1">Multi-pass membrane protein</topology>
    </subcellularLocation>
</comment>
<proteinExistence type="predicted"/>
<keyword evidence="5 10" id="KW-0812">Transmembrane</keyword>
<evidence type="ECO:0000256" key="10">
    <source>
        <dbReference type="SAM" id="Phobius"/>
    </source>
</evidence>
<keyword evidence="4" id="KW-1003">Cell membrane</keyword>
<feature type="transmembrane region" description="Helical" evidence="10">
    <location>
        <begin position="428"/>
        <end position="449"/>
    </location>
</feature>
<evidence type="ECO:0000256" key="1">
    <source>
        <dbReference type="ARBA" id="ARBA00004651"/>
    </source>
</evidence>
<feature type="transmembrane region" description="Helical" evidence="10">
    <location>
        <begin position="239"/>
        <end position="265"/>
    </location>
</feature>
<dbReference type="PANTHER" id="PTHR43298">
    <property type="entry name" value="MULTIDRUG RESISTANCE PROTEIN NORM-RELATED"/>
    <property type="match status" value="1"/>
</dbReference>
<dbReference type="InterPro" id="IPR002528">
    <property type="entry name" value="MATE_fam"/>
</dbReference>
<feature type="transmembrane region" description="Helical" evidence="10">
    <location>
        <begin position="190"/>
        <end position="213"/>
    </location>
</feature>
<feature type="transmembrane region" description="Helical" evidence="10">
    <location>
        <begin position="53"/>
        <end position="77"/>
    </location>
</feature>
<dbReference type="GO" id="GO:0042910">
    <property type="term" value="F:xenobiotic transmembrane transporter activity"/>
    <property type="evidence" value="ECO:0007669"/>
    <property type="project" value="InterPro"/>
</dbReference>
<dbReference type="Pfam" id="PF01554">
    <property type="entry name" value="MatE"/>
    <property type="match status" value="2"/>
</dbReference>
<dbReference type="InterPro" id="IPR048279">
    <property type="entry name" value="MdtK-like"/>
</dbReference>
<evidence type="ECO:0000256" key="7">
    <source>
        <dbReference type="ARBA" id="ARBA00023065"/>
    </source>
</evidence>
<accession>A0A381TE38</accession>
<dbReference type="GO" id="GO:0005886">
    <property type="term" value="C:plasma membrane"/>
    <property type="evidence" value="ECO:0007669"/>
    <property type="project" value="UniProtKB-SubCell"/>
</dbReference>
<dbReference type="NCBIfam" id="TIGR00797">
    <property type="entry name" value="matE"/>
    <property type="match status" value="1"/>
</dbReference>